<reference evidence="1 2" key="1">
    <citation type="submission" date="2016-01" db="EMBL/GenBank/DDBJ databases">
        <authorList>
            <person name="Oliw E.H."/>
        </authorList>
    </citation>
    <scope>NUCLEOTIDE SEQUENCE [LARGE SCALE GENOMIC DNA]</scope>
    <source>
        <strain evidence="1 2">DY10</strain>
    </source>
</reference>
<dbReference type="EMBL" id="CP014263">
    <property type="protein sequence ID" value="AQG81892.1"/>
    <property type="molecule type" value="Genomic_DNA"/>
</dbReference>
<dbReference type="STRING" id="1178516.AWR27_22900"/>
<gene>
    <name evidence="1" type="ORF">AWR27_22900</name>
</gene>
<dbReference type="AlphaFoldDB" id="A0A1P9X2N4"/>
<dbReference type="OrthoDB" id="935266at2"/>
<evidence type="ECO:0000313" key="1">
    <source>
        <dbReference type="EMBL" id="AQG81892.1"/>
    </source>
</evidence>
<dbReference type="RefSeq" id="WP_077133371.1">
    <property type="nucleotide sequence ID" value="NZ_CP014263.1"/>
</dbReference>
<organism evidence="1 2">
    <name type="scientific">Spirosoma montaniterrae</name>
    <dbReference type="NCBI Taxonomy" id="1178516"/>
    <lineage>
        <taxon>Bacteria</taxon>
        <taxon>Pseudomonadati</taxon>
        <taxon>Bacteroidota</taxon>
        <taxon>Cytophagia</taxon>
        <taxon>Cytophagales</taxon>
        <taxon>Cytophagaceae</taxon>
        <taxon>Spirosoma</taxon>
    </lineage>
</organism>
<evidence type="ECO:0000313" key="2">
    <source>
        <dbReference type="Proteomes" id="UP000187941"/>
    </source>
</evidence>
<keyword evidence="2" id="KW-1185">Reference proteome</keyword>
<proteinExistence type="predicted"/>
<name>A0A1P9X2N4_9BACT</name>
<protein>
    <submittedName>
        <fullName evidence="1">Uncharacterized protein</fullName>
    </submittedName>
</protein>
<dbReference type="Proteomes" id="UP000187941">
    <property type="component" value="Chromosome"/>
</dbReference>
<accession>A0A1P9X2N4</accession>
<dbReference type="KEGG" id="smon:AWR27_22900"/>
<sequence length="128" mass="14849">MGHTLGYDIMWYRLALLPVQRNNVPLATVVNNPATFSVTNLHQGFNLNLHGAIGADVRLYWLRKVYEEIRLGGRVGYQLPFLLTDRKWALNDGSVADLPSFQPRLLYYQFGLTFFAKKRDRFRDTPFN</sequence>